<reference evidence="1" key="4">
    <citation type="submission" date="2024-05" db="EMBL/GenBank/DDBJ databases">
        <authorList>
            <person name="Sun Q."/>
            <person name="Zhou Y."/>
        </authorList>
    </citation>
    <scope>NUCLEOTIDE SEQUENCE</scope>
    <source>
        <strain evidence="1">CGMCC 1.11013</strain>
    </source>
</reference>
<dbReference type="AlphaFoldDB" id="A0A069P3Q6"/>
<sequence>MPFARRRIDVTFALARTTFPDGSQILDLTGHRAQVSLANNGGGLALPTLSLRIYGMKLADMGVLATRGLTGLAVNGDQVTIAAGAADTAGNGLMNTIFVGTIYSAIPDFGGSPEVSFVVNASSGFLQRIQAAPPNTYPGPQGVASIIGGLAKQAGHAFQNHGVTAKISRINFLEGLPSVETDAFMVFVAA</sequence>
<dbReference type="EMBL" id="BMEG01000002">
    <property type="protein sequence ID" value="GGD61353.1"/>
    <property type="molecule type" value="Genomic_DNA"/>
</dbReference>
<name>A0A069P3Q6_9BURK</name>
<dbReference type="EMBL" id="JFHE01000013">
    <property type="protein sequence ID" value="KDR34529.1"/>
    <property type="molecule type" value="Genomic_DNA"/>
</dbReference>
<dbReference type="OrthoDB" id="5690318at2"/>
<proteinExistence type="predicted"/>
<dbReference type="eggNOG" id="ENOG502ZHHP">
    <property type="taxonomic scope" value="Bacteria"/>
</dbReference>
<dbReference type="Proteomes" id="UP000027439">
    <property type="component" value="Unassembled WGS sequence"/>
</dbReference>
<protein>
    <submittedName>
        <fullName evidence="2">Uncharacterized protein</fullName>
    </submittedName>
</protein>
<dbReference type="Proteomes" id="UP000597138">
    <property type="component" value="Unassembled WGS sequence"/>
</dbReference>
<reference evidence="4" key="3">
    <citation type="journal article" date="2019" name="Int. J. Syst. Evol. Microbiol.">
        <title>The Global Catalogue of Microorganisms (GCM) 10K type strain sequencing project: providing services to taxonomists for standard genome sequencing and annotation.</title>
        <authorList>
            <consortium name="The Broad Institute Genomics Platform"/>
            <consortium name="The Broad Institute Genome Sequencing Center for Infectious Disease"/>
            <person name="Wu L."/>
            <person name="Ma J."/>
        </authorList>
    </citation>
    <scope>NUCLEOTIDE SEQUENCE [LARGE SCALE GENOMIC DNA]</scope>
    <source>
        <strain evidence="4">CGMCC 1.11013</strain>
    </source>
</reference>
<reference evidence="1" key="1">
    <citation type="journal article" date="2014" name="Int. J. Syst. Evol. Microbiol.">
        <title>Complete genome of a new Firmicutes species belonging to the dominant human colonic microbiota ('Ruminococcus bicirculans') reveals two chromosomes and a selective capacity to utilize plant glucans.</title>
        <authorList>
            <consortium name="NISC Comparative Sequencing Program"/>
            <person name="Wegmann U."/>
            <person name="Louis P."/>
            <person name="Goesmann A."/>
            <person name="Henrissat B."/>
            <person name="Duncan S.H."/>
            <person name="Flint H.J."/>
        </authorList>
    </citation>
    <scope>NUCLEOTIDE SEQUENCE</scope>
    <source>
        <strain evidence="1">CGMCC 1.11013</strain>
    </source>
</reference>
<organism evidence="2 3">
    <name type="scientific">Caballeronia grimmiae</name>
    <dbReference type="NCBI Taxonomy" id="1071679"/>
    <lineage>
        <taxon>Bacteria</taxon>
        <taxon>Pseudomonadati</taxon>
        <taxon>Pseudomonadota</taxon>
        <taxon>Betaproteobacteria</taxon>
        <taxon>Burkholderiales</taxon>
        <taxon>Burkholderiaceae</taxon>
        <taxon>Caballeronia</taxon>
    </lineage>
</organism>
<gene>
    <name evidence="2" type="ORF">BG57_05820</name>
    <name evidence="1" type="ORF">GCM10010985_14270</name>
</gene>
<reference evidence="2 3" key="2">
    <citation type="submission" date="2014-03" db="EMBL/GenBank/DDBJ databases">
        <title>Draft Genome Sequences of Four Burkholderia Strains.</title>
        <authorList>
            <person name="Liu X.Y."/>
            <person name="Li C.X."/>
            <person name="Xu J.H."/>
        </authorList>
    </citation>
    <scope>NUCLEOTIDE SEQUENCE [LARGE SCALE GENOMIC DNA]</scope>
    <source>
        <strain evidence="2 3">R27</strain>
    </source>
</reference>
<keyword evidence="4" id="KW-1185">Reference proteome</keyword>
<dbReference type="RefSeq" id="WP_035966019.1">
    <property type="nucleotide sequence ID" value="NZ_BMEG01000002.1"/>
</dbReference>
<evidence type="ECO:0000313" key="2">
    <source>
        <dbReference type="EMBL" id="KDR34529.1"/>
    </source>
</evidence>
<evidence type="ECO:0000313" key="3">
    <source>
        <dbReference type="Proteomes" id="UP000027439"/>
    </source>
</evidence>
<evidence type="ECO:0000313" key="4">
    <source>
        <dbReference type="Proteomes" id="UP000597138"/>
    </source>
</evidence>
<accession>A0A069P3Q6</accession>
<dbReference type="STRING" id="1071679.BG57_05820"/>
<comment type="caution">
    <text evidence="2">The sequence shown here is derived from an EMBL/GenBank/DDBJ whole genome shotgun (WGS) entry which is preliminary data.</text>
</comment>
<evidence type="ECO:0000313" key="1">
    <source>
        <dbReference type="EMBL" id="GGD61353.1"/>
    </source>
</evidence>